<dbReference type="Pfam" id="PF22942">
    <property type="entry name" value="DUF7025"/>
    <property type="match status" value="1"/>
</dbReference>
<feature type="compositionally biased region" description="Acidic residues" evidence="1">
    <location>
        <begin position="924"/>
        <end position="945"/>
    </location>
</feature>
<dbReference type="EMBL" id="MU865458">
    <property type="protein sequence ID" value="KAK4222703.1"/>
    <property type="molecule type" value="Genomic_DNA"/>
</dbReference>
<feature type="compositionally biased region" description="Basic residues" evidence="1">
    <location>
        <begin position="908"/>
        <end position="917"/>
    </location>
</feature>
<feature type="compositionally biased region" description="Basic and acidic residues" evidence="1">
    <location>
        <begin position="879"/>
        <end position="900"/>
    </location>
</feature>
<evidence type="ECO:0000313" key="4">
    <source>
        <dbReference type="Proteomes" id="UP001301958"/>
    </source>
</evidence>
<dbReference type="InterPro" id="IPR054289">
    <property type="entry name" value="DUF7025"/>
</dbReference>
<dbReference type="Gene3D" id="3.40.50.300">
    <property type="entry name" value="P-loop containing nucleotide triphosphate hydrolases"/>
    <property type="match status" value="1"/>
</dbReference>
<dbReference type="GO" id="GO:0005524">
    <property type="term" value="F:ATP binding"/>
    <property type="evidence" value="ECO:0007669"/>
    <property type="project" value="InterPro"/>
</dbReference>
<dbReference type="InterPro" id="IPR003593">
    <property type="entry name" value="AAA+_ATPase"/>
</dbReference>
<dbReference type="PANTHER" id="PTHR46411">
    <property type="entry name" value="FAMILY ATPASE, PUTATIVE-RELATED"/>
    <property type="match status" value="1"/>
</dbReference>
<feature type="region of interest" description="Disordered" evidence="1">
    <location>
        <begin position="36"/>
        <end position="74"/>
    </location>
</feature>
<dbReference type="SUPFAM" id="SSF52540">
    <property type="entry name" value="P-loop containing nucleoside triphosphate hydrolases"/>
    <property type="match status" value="1"/>
</dbReference>
<dbReference type="InterPro" id="IPR056599">
    <property type="entry name" value="AAA_lid_fung"/>
</dbReference>
<protein>
    <recommendedName>
        <fullName evidence="2">AAA+ ATPase domain-containing protein</fullName>
    </recommendedName>
</protein>
<keyword evidence="4" id="KW-1185">Reference proteome</keyword>
<dbReference type="InterPro" id="IPR003959">
    <property type="entry name" value="ATPase_AAA_core"/>
</dbReference>
<feature type="compositionally biased region" description="Basic residues" evidence="1">
    <location>
        <begin position="965"/>
        <end position="980"/>
    </location>
</feature>
<gene>
    <name evidence="3" type="ORF">QBC38DRAFT_489242</name>
</gene>
<evidence type="ECO:0000256" key="1">
    <source>
        <dbReference type="SAM" id="MobiDB-lite"/>
    </source>
</evidence>
<dbReference type="InterPro" id="IPR027417">
    <property type="entry name" value="P-loop_NTPase"/>
</dbReference>
<name>A0AAN6YQM8_9PEZI</name>
<dbReference type="PANTHER" id="PTHR46411:SF3">
    <property type="entry name" value="AAA+ ATPASE DOMAIN-CONTAINING PROTEIN"/>
    <property type="match status" value="1"/>
</dbReference>
<proteinExistence type="predicted"/>
<evidence type="ECO:0000259" key="2">
    <source>
        <dbReference type="SMART" id="SM00382"/>
    </source>
</evidence>
<dbReference type="CDD" id="cd19481">
    <property type="entry name" value="RecA-like_protease"/>
    <property type="match status" value="1"/>
</dbReference>
<feature type="domain" description="AAA+ ATPase" evidence="2">
    <location>
        <begin position="634"/>
        <end position="762"/>
    </location>
</feature>
<reference evidence="3" key="2">
    <citation type="submission" date="2023-05" db="EMBL/GenBank/DDBJ databases">
        <authorList>
            <consortium name="Lawrence Berkeley National Laboratory"/>
            <person name="Steindorff A."/>
            <person name="Hensen N."/>
            <person name="Bonometti L."/>
            <person name="Westerberg I."/>
            <person name="Brannstrom I.O."/>
            <person name="Guillou S."/>
            <person name="Cros-Aarteil S."/>
            <person name="Calhoun S."/>
            <person name="Haridas S."/>
            <person name="Kuo A."/>
            <person name="Mondo S."/>
            <person name="Pangilinan J."/>
            <person name="Riley R."/>
            <person name="Labutti K."/>
            <person name="Andreopoulos B."/>
            <person name="Lipzen A."/>
            <person name="Chen C."/>
            <person name="Yanf M."/>
            <person name="Daum C."/>
            <person name="Ng V."/>
            <person name="Clum A."/>
            <person name="Ohm R."/>
            <person name="Martin F."/>
            <person name="Silar P."/>
            <person name="Natvig D."/>
            <person name="Lalanne C."/>
            <person name="Gautier V."/>
            <person name="Ament-Velasquez S.L."/>
            <person name="Kruys A."/>
            <person name="Hutchinson M.I."/>
            <person name="Powell A.J."/>
            <person name="Barry K."/>
            <person name="Miller A.N."/>
            <person name="Grigoriev I.V."/>
            <person name="Debuchy R."/>
            <person name="Gladieux P."/>
            <person name="Thoren M.H."/>
            <person name="Johannesson H."/>
        </authorList>
    </citation>
    <scope>NUCLEOTIDE SEQUENCE</scope>
    <source>
        <strain evidence="3">CBS 990.96</strain>
    </source>
</reference>
<feature type="compositionally biased region" description="Low complexity" evidence="1">
    <location>
        <begin position="45"/>
        <end position="56"/>
    </location>
</feature>
<reference evidence="3" key="1">
    <citation type="journal article" date="2023" name="Mol. Phylogenet. Evol.">
        <title>Genome-scale phylogeny and comparative genomics of the fungal order Sordariales.</title>
        <authorList>
            <person name="Hensen N."/>
            <person name="Bonometti L."/>
            <person name="Westerberg I."/>
            <person name="Brannstrom I.O."/>
            <person name="Guillou S."/>
            <person name="Cros-Aarteil S."/>
            <person name="Calhoun S."/>
            <person name="Haridas S."/>
            <person name="Kuo A."/>
            <person name="Mondo S."/>
            <person name="Pangilinan J."/>
            <person name="Riley R."/>
            <person name="LaButti K."/>
            <person name="Andreopoulos B."/>
            <person name="Lipzen A."/>
            <person name="Chen C."/>
            <person name="Yan M."/>
            <person name="Daum C."/>
            <person name="Ng V."/>
            <person name="Clum A."/>
            <person name="Steindorff A."/>
            <person name="Ohm R.A."/>
            <person name="Martin F."/>
            <person name="Silar P."/>
            <person name="Natvig D.O."/>
            <person name="Lalanne C."/>
            <person name="Gautier V."/>
            <person name="Ament-Velasquez S.L."/>
            <person name="Kruys A."/>
            <person name="Hutchinson M.I."/>
            <person name="Powell A.J."/>
            <person name="Barry K."/>
            <person name="Miller A.N."/>
            <person name="Grigoriev I.V."/>
            <person name="Debuchy R."/>
            <person name="Gladieux P."/>
            <person name="Hiltunen Thoren M."/>
            <person name="Johannesson H."/>
        </authorList>
    </citation>
    <scope>NUCLEOTIDE SEQUENCE</scope>
    <source>
        <strain evidence="3">CBS 990.96</strain>
    </source>
</reference>
<dbReference type="Proteomes" id="UP001301958">
    <property type="component" value="Unassembled WGS sequence"/>
</dbReference>
<dbReference type="AlphaFoldDB" id="A0AAN6YQM8"/>
<dbReference type="SMART" id="SM00382">
    <property type="entry name" value="AAA"/>
    <property type="match status" value="1"/>
</dbReference>
<sequence length="980" mass="110804">MSTATLSYDGSNQRVDNLKRKKRFKKFKFQTVPTYTRYDSDSESDSSSTETSASDSGEAPKSRRKRQADERLRAESHFTRRDGIVYIQDGLWNHYIKHAVNCHLYIGIWVDNLPSQQHPTYPLQTGQQSVSAGDNEKDSAIEHLSGLQRRSGRLPSKIRIMNDLLEQRLANCCGLVGIGADQVAPYWIFIYNAERIRDSLKQEEELFEISKKYFPNHPAVLRTGAWLPPEFADGEYDSLDMNPVNAENVERRRVLVDGLRAVVQLLDTDLAELVITHRSLRDDPHTGVKVPFAHLWYLFYPGCQVVSTRPHVQGFSCLDTTGGREYVNPNDRIWKLHTSDFLVRCISLDFDGKRFGPKYSTISIPPYEGLMAVTDLPVYPVSCADTGLKRSLEERGIKFEQLTTNARHRRYKGFSLIQEPTFDTLEEIDGHIVIDFQSAYRSAEPKIPLPVFGPHSQLPGMNAAHVAGGEGLPGLALPGIPPNPTPIYGGGQMPNKEPLKEPLTPPQYLSTTVDRYGTTSDNSEYLYSRWEHFVHNTTLLRFQQPGTLTNEGHFVLPIRMYGYSLLNRKWYPLHIDLIEEVQEVSPGQNDGFQKLVLPDGHKDIVRALVNSYARRFTPTKKIGPEFDVVKGKGKGLIILLHGAPGVGKTSTAECVAANAGRPLFPITCGDLGGISAKEVEQNLERFFDLAGKWGCVLLLDEADVFLAARDRGDIRQISLVSVFLRVLEYYSGILILTTNRVGSFDEAIKSRVHCALYYPPLNRRQSLEIWKMNLDTLEERNNYQGPDTVMKVRFNRKEIERYAEEHWESCTESMRWNGRQIKNAFQTAVALADWDHFQNTGGNPHPDGPLLKKSHFQTVSQASAHFDDYLMKVRGADQERARMHEIRRDDIRVHHRDTGSKKTSSKNAKGKGKKRTKPPPPPESSEEETEEEEDEDGSEGTEEESSAAASASEEEEEEEVPPPPPKKKSKKLVTRKKVTE</sequence>
<dbReference type="Pfam" id="PF23232">
    <property type="entry name" value="AAA_lid_13"/>
    <property type="match status" value="1"/>
</dbReference>
<dbReference type="Pfam" id="PF00004">
    <property type="entry name" value="AAA"/>
    <property type="match status" value="1"/>
</dbReference>
<dbReference type="GO" id="GO:0016887">
    <property type="term" value="F:ATP hydrolysis activity"/>
    <property type="evidence" value="ECO:0007669"/>
    <property type="project" value="InterPro"/>
</dbReference>
<accession>A0AAN6YQM8</accession>
<comment type="caution">
    <text evidence="3">The sequence shown here is derived from an EMBL/GenBank/DDBJ whole genome shotgun (WGS) entry which is preliminary data.</text>
</comment>
<evidence type="ECO:0000313" key="3">
    <source>
        <dbReference type="EMBL" id="KAK4222703.1"/>
    </source>
</evidence>
<organism evidence="3 4">
    <name type="scientific">Podospora fimiseda</name>
    <dbReference type="NCBI Taxonomy" id="252190"/>
    <lineage>
        <taxon>Eukaryota</taxon>
        <taxon>Fungi</taxon>
        <taxon>Dikarya</taxon>
        <taxon>Ascomycota</taxon>
        <taxon>Pezizomycotina</taxon>
        <taxon>Sordariomycetes</taxon>
        <taxon>Sordariomycetidae</taxon>
        <taxon>Sordariales</taxon>
        <taxon>Podosporaceae</taxon>
        <taxon>Podospora</taxon>
    </lineage>
</organism>
<feature type="region of interest" description="Disordered" evidence="1">
    <location>
        <begin position="879"/>
        <end position="980"/>
    </location>
</feature>